<accession>A0AAN9FSG4</accession>
<evidence type="ECO:0000313" key="2">
    <source>
        <dbReference type="Proteomes" id="UP001372338"/>
    </source>
</evidence>
<gene>
    <name evidence="1" type="ORF">RIF29_18324</name>
</gene>
<sequence length="224" mass="24652">MAKKSEFELDVEEKAWHLLSLLLKTGHPLLPQHLSSQCRLFSASPSFIAHVISLPSSPLSFTDNGLVAPSASAVFALGRFFSLTTAPIGFRDLEPIVLRKRKGTMDDLVELPLPAPKRTFFFSSLREQGGRDERRLAIIDQSYADAAKANRVGLIGSGTERGKQTPIGVDAGILFLEAIRAYFFLLRLSDVIFSNRLSVEELDAAPSNETVDCRSAFTTEEVIK</sequence>
<dbReference type="Proteomes" id="UP001372338">
    <property type="component" value="Unassembled WGS sequence"/>
</dbReference>
<proteinExistence type="predicted"/>
<name>A0AAN9FSG4_CROPI</name>
<evidence type="ECO:0000313" key="1">
    <source>
        <dbReference type="EMBL" id="KAK7277173.1"/>
    </source>
</evidence>
<protein>
    <submittedName>
        <fullName evidence="1">Uncharacterized protein</fullName>
    </submittedName>
</protein>
<comment type="caution">
    <text evidence="1">The sequence shown here is derived from an EMBL/GenBank/DDBJ whole genome shotgun (WGS) entry which is preliminary data.</text>
</comment>
<reference evidence="1 2" key="1">
    <citation type="submission" date="2024-01" db="EMBL/GenBank/DDBJ databases">
        <title>The genomes of 5 underutilized Papilionoideae crops provide insights into root nodulation and disease resistanc.</title>
        <authorList>
            <person name="Yuan L."/>
        </authorList>
    </citation>
    <scope>NUCLEOTIDE SEQUENCE [LARGE SCALE GENOMIC DNA]</scope>
    <source>
        <strain evidence="1">ZHUSHIDOU_FW_LH</strain>
        <tissue evidence="1">Leaf</tissue>
    </source>
</reference>
<dbReference type="AlphaFoldDB" id="A0AAN9FSG4"/>
<dbReference type="EMBL" id="JAYWIO010000003">
    <property type="protein sequence ID" value="KAK7277173.1"/>
    <property type="molecule type" value="Genomic_DNA"/>
</dbReference>
<keyword evidence="2" id="KW-1185">Reference proteome</keyword>
<organism evidence="1 2">
    <name type="scientific">Crotalaria pallida</name>
    <name type="common">Smooth rattlebox</name>
    <name type="synonym">Crotalaria striata</name>
    <dbReference type="NCBI Taxonomy" id="3830"/>
    <lineage>
        <taxon>Eukaryota</taxon>
        <taxon>Viridiplantae</taxon>
        <taxon>Streptophyta</taxon>
        <taxon>Embryophyta</taxon>
        <taxon>Tracheophyta</taxon>
        <taxon>Spermatophyta</taxon>
        <taxon>Magnoliopsida</taxon>
        <taxon>eudicotyledons</taxon>
        <taxon>Gunneridae</taxon>
        <taxon>Pentapetalae</taxon>
        <taxon>rosids</taxon>
        <taxon>fabids</taxon>
        <taxon>Fabales</taxon>
        <taxon>Fabaceae</taxon>
        <taxon>Papilionoideae</taxon>
        <taxon>50 kb inversion clade</taxon>
        <taxon>genistoids sensu lato</taxon>
        <taxon>core genistoids</taxon>
        <taxon>Crotalarieae</taxon>
        <taxon>Crotalaria</taxon>
    </lineage>
</organism>